<keyword evidence="2" id="KW-1185">Reference proteome</keyword>
<dbReference type="InParanoid" id="D7TF35"/>
<dbReference type="HOGENOM" id="CLU_2487963_0_0_1"/>
<evidence type="ECO:0000313" key="1">
    <source>
        <dbReference type="EMBL" id="CBI29166.3"/>
    </source>
</evidence>
<sequence>MISWRLPCNTLFGKVLFENSFLRCNKLRSRKCKPIFVLKKEVVIDVVYWLTIFSSIFHNSMQICSAYGVERSKDKKGFISFMNVYSQ</sequence>
<dbReference type="EMBL" id="FN595767">
    <property type="protein sequence ID" value="CBI29166.3"/>
    <property type="molecule type" value="Genomic_DNA"/>
</dbReference>
<dbReference type="Proteomes" id="UP000009183">
    <property type="component" value="Chromosome 13"/>
</dbReference>
<name>D7TF35_VITVI</name>
<proteinExistence type="predicted"/>
<evidence type="ECO:0000313" key="2">
    <source>
        <dbReference type="Proteomes" id="UP000009183"/>
    </source>
</evidence>
<dbReference type="STRING" id="29760.D7TF35"/>
<organism evidence="1 2">
    <name type="scientific">Vitis vinifera</name>
    <name type="common">Grape</name>
    <dbReference type="NCBI Taxonomy" id="29760"/>
    <lineage>
        <taxon>Eukaryota</taxon>
        <taxon>Viridiplantae</taxon>
        <taxon>Streptophyta</taxon>
        <taxon>Embryophyta</taxon>
        <taxon>Tracheophyta</taxon>
        <taxon>Spermatophyta</taxon>
        <taxon>Magnoliopsida</taxon>
        <taxon>eudicotyledons</taxon>
        <taxon>Gunneridae</taxon>
        <taxon>Pentapetalae</taxon>
        <taxon>rosids</taxon>
        <taxon>Vitales</taxon>
        <taxon>Vitaceae</taxon>
        <taxon>Viteae</taxon>
        <taxon>Vitis</taxon>
    </lineage>
</organism>
<reference evidence="2" key="1">
    <citation type="journal article" date="2007" name="Nature">
        <title>The grapevine genome sequence suggests ancestral hexaploidization in major angiosperm phyla.</title>
        <authorList>
            <consortium name="The French-Italian Public Consortium for Grapevine Genome Characterization."/>
            <person name="Jaillon O."/>
            <person name="Aury J.-M."/>
            <person name="Noel B."/>
            <person name="Policriti A."/>
            <person name="Clepet C."/>
            <person name="Casagrande A."/>
            <person name="Choisne N."/>
            <person name="Aubourg S."/>
            <person name="Vitulo N."/>
            <person name="Jubin C."/>
            <person name="Vezzi A."/>
            <person name="Legeai F."/>
            <person name="Hugueney P."/>
            <person name="Dasilva C."/>
            <person name="Horner D."/>
            <person name="Mica E."/>
            <person name="Jublot D."/>
            <person name="Poulain J."/>
            <person name="Bruyere C."/>
            <person name="Billault A."/>
            <person name="Segurens B."/>
            <person name="Gouyvenoux M."/>
            <person name="Ugarte E."/>
            <person name="Cattonaro F."/>
            <person name="Anthouard V."/>
            <person name="Vico V."/>
            <person name="Del Fabbro C."/>
            <person name="Alaux M."/>
            <person name="Di Gaspero G."/>
            <person name="Dumas V."/>
            <person name="Felice N."/>
            <person name="Paillard S."/>
            <person name="Juman I."/>
            <person name="Moroldo M."/>
            <person name="Scalabrin S."/>
            <person name="Canaguier A."/>
            <person name="Le Clainche I."/>
            <person name="Malacrida G."/>
            <person name="Durand E."/>
            <person name="Pesole G."/>
            <person name="Laucou V."/>
            <person name="Chatelet P."/>
            <person name="Merdinoglu D."/>
            <person name="Delledonne M."/>
            <person name="Pezzotti M."/>
            <person name="Lecharny A."/>
            <person name="Scarpelli C."/>
            <person name="Artiguenave F."/>
            <person name="Pe M.E."/>
            <person name="Valle G."/>
            <person name="Morgante M."/>
            <person name="Caboche M."/>
            <person name="Adam-Blondon A.-F."/>
            <person name="Weissenbach J."/>
            <person name="Quetier F."/>
            <person name="Wincker P."/>
        </authorList>
    </citation>
    <scope>NUCLEOTIDE SEQUENCE [LARGE SCALE GENOMIC DNA]</scope>
    <source>
        <strain evidence="2">cv. Pinot noir / PN40024</strain>
    </source>
</reference>
<dbReference type="AlphaFoldDB" id="D7TF35"/>
<gene>
    <name evidence="1" type="ordered locus">VIT_13s0047g00100</name>
</gene>
<dbReference type="PaxDb" id="29760-VIT_13s0047g00100.t01"/>
<protein>
    <submittedName>
        <fullName evidence="1">Uncharacterized protein</fullName>
    </submittedName>
</protein>
<accession>D7TF35</accession>